<name>A0A8T2NTR5_9TELE</name>
<dbReference type="Proteomes" id="UP000824540">
    <property type="component" value="Unassembled WGS sequence"/>
</dbReference>
<reference evidence="1" key="1">
    <citation type="thesis" date="2021" institute="BYU ScholarsArchive" country="Provo, UT, USA">
        <title>Applications of and Algorithms for Genome Assembly and Genomic Analyses with an Emphasis on Marine Teleosts.</title>
        <authorList>
            <person name="Pickett B.D."/>
        </authorList>
    </citation>
    <scope>NUCLEOTIDE SEQUENCE</scope>
    <source>
        <strain evidence="1">HI-2016</strain>
    </source>
</reference>
<organism evidence="1 2">
    <name type="scientific">Albula glossodonta</name>
    <name type="common">roundjaw bonefish</name>
    <dbReference type="NCBI Taxonomy" id="121402"/>
    <lineage>
        <taxon>Eukaryota</taxon>
        <taxon>Metazoa</taxon>
        <taxon>Chordata</taxon>
        <taxon>Craniata</taxon>
        <taxon>Vertebrata</taxon>
        <taxon>Euteleostomi</taxon>
        <taxon>Actinopterygii</taxon>
        <taxon>Neopterygii</taxon>
        <taxon>Teleostei</taxon>
        <taxon>Albuliformes</taxon>
        <taxon>Albulidae</taxon>
        <taxon>Albula</taxon>
    </lineage>
</organism>
<sequence length="73" mass="8405">MGLSTEGVLLAQPTRDLRAFDDLDGMQNRDKNICQVARDCGFLWQILCLFSVVLYDFQARDFRLFGRISVSEE</sequence>
<evidence type="ECO:0000313" key="2">
    <source>
        <dbReference type="Proteomes" id="UP000824540"/>
    </source>
</evidence>
<comment type="caution">
    <text evidence="1">The sequence shown here is derived from an EMBL/GenBank/DDBJ whole genome shotgun (WGS) entry which is preliminary data.</text>
</comment>
<proteinExistence type="predicted"/>
<gene>
    <name evidence="1" type="ORF">JZ751_023384</name>
</gene>
<accession>A0A8T2NTR5</accession>
<keyword evidence="2" id="KW-1185">Reference proteome</keyword>
<protein>
    <submittedName>
        <fullName evidence="1">Uncharacterized protein</fullName>
    </submittedName>
</protein>
<evidence type="ECO:0000313" key="1">
    <source>
        <dbReference type="EMBL" id="KAG9339737.1"/>
    </source>
</evidence>
<dbReference type="AlphaFoldDB" id="A0A8T2NTR5"/>
<dbReference type="EMBL" id="JAFBMS010000051">
    <property type="protein sequence ID" value="KAG9339737.1"/>
    <property type="molecule type" value="Genomic_DNA"/>
</dbReference>